<accession>A0A4R2L782</accession>
<dbReference type="HAMAP" id="MF_00493">
    <property type="entry name" value="Transaldolase_2"/>
    <property type="match status" value="1"/>
</dbReference>
<name>A0A4R2L782_9GAMM</name>
<dbReference type="GO" id="GO:0005737">
    <property type="term" value="C:cytoplasm"/>
    <property type="evidence" value="ECO:0007669"/>
    <property type="project" value="UniProtKB-SubCell"/>
</dbReference>
<dbReference type="PANTHER" id="PTHR10683">
    <property type="entry name" value="TRANSALDOLASE"/>
    <property type="match status" value="1"/>
</dbReference>
<comment type="catalytic activity">
    <reaction evidence="10 11">
        <text>D-sedoheptulose 7-phosphate + D-glyceraldehyde 3-phosphate = D-erythrose 4-phosphate + beta-D-fructose 6-phosphate</text>
        <dbReference type="Rhea" id="RHEA:17053"/>
        <dbReference type="ChEBI" id="CHEBI:16897"/>
        <dbReference type="ChEBI" id="CHEBI:57483"/>
        <dbReference type="ChEBI" id="CHEBI:57634"/>
        <dbReference type="ChEBI" id="CHEBI:59776"/>
        <dbReference type="EC" id="2.2.1.2"/>
    </reaction>
</comment>
<comment type="similarity">
    <text evidence="4 11">Belongs to the transaldolase family. Type 2 subfamily.</text>
</comment>
<dbReference type="OrthoDB" id="140919at2"/>
<evidence type="ECO:0000256" key="7">
    <source>
        <dbReference type="ARBA" id="ARBA00022679"/>
    </source>
</evidence>
<dbReference type="PROSITE" id="PS01054">
    <property type="entry name" value="TRANSALDOLASE_1"/>
    <property type="match status" value="1"/>
</dbReference>
<comment type="function">
    <text evidence="1 11">Transaldolase is important for the balance of metabolites in the pentose-phosphate pathway.</text>
</comment>
<dbReference type="SUPFAM" id="SSF51569">
    <property type="entry name" value="Aldolase"/>
    <property type="match status" value="1"/>
</dbReference>
<dbReference type="GO" id="GO:0005975">
    <property type="term" value="P:carbohydrate metabolic process"/>
    <property type="evidence" value="ECO:0007669"/>
    <property type="project" value="InterPro"/>
</dbReference>
<evidence type="ECO:0000256" key="3">
    <source>
        <dbReference type="ARBA" id="ARBA00004857"/>
    </source>
</evidence>
<evidence type="ECO:0000256" key="8">
    <source>
        <dbReference type="ARBA" id="ARBA00023126"/>
    </source>
</evidence>
<feature type="active site" description="Schiff-base intermediate with substrate" evidence="11">
    <location>
        <position position="145"/>
    </location>
</feature>
<reference evidence="12 13" key="1">
    <citation type="submission" date="2019-03" db="EMBL/GenBank/DDBJ databases">
        <title>Genomic Encyclopedia of Type Strains, Phase IV (KMG-IV): sequencing the most valuable type-strain genomes for metagenomic binning, comparative biology and taxonomic classification.</title>
        <authorList>
            <person name="Goeker M."/>
        </authorList>
    </citation>
    <scope>NUCLEOTIDE SEQUENCE [LARGE SCALE GENOMIC DNA]</scope>
    <source>
        <strain evidence="12 13">DSM 25287</strain>
    </source>
</reference>
<evidence type="ECO:0000256" key="6">
    <source>
        <dbReference type="ARBA" id="ARBA00022490"/>
    </source>
</evidence>
<comment type="pathway">
    <text evidence="3 11">Carbohydrate degradation; pentose phosphate pathway; D-glyceraldehyde 3-phosphate and beta-D-fructose 6-phosphate from D-ribose 5-phosphate and D-xylulose 5-phosphate (non-oxidative stage): step 2/3.</text>
</comment>
<dbReference type="AlphaFoldDB" id="A0A4R2L782"/>
<keyword evidence="6 11" id="KW-0963">Cytoplasm</keyword>
<dbReference type="PROSITE" id="PS00958">
    <property type="entry name" value="TRANSALDOLASE_2"/>
    <property type="match status" value="1"/>
</dbReference>
<evidence type="ECO:0000313" key="12">
    <source>
        <dbReference type="EMBL" id="TCO82797.1"/>
    </source>
</evidence>
<dbReference type="InterPro" id="IPR018225">
    <property type="entry name" value="Transaldolase_AS"/>
</dbReference>
<keyword evidence="8 11" id="KW-0570">Pentose shunt</keyword>
<organism evidence="12 13">
    <name type="scientific">Plasticicumulans lactativorans</name>
    <dbReference type="NCBI Taxonomy" id="1133106"/>
    <lineage>
        <taxon>Bacteria</taxon>
        <taxon>Pseudomonadati</taxon>
        <taxon>Pseudomonadota</taxon>
        <taxon>Gammaproteobacteria</taxon>
        <taxon>Candidatus Competibacteraceae</taxon>
        <taxon>Plasticicumulans</taxon>
    </lineage>
</organism>
<comment type="subcellular location">
    <subcellularLocation>
        <location evidence="2 11">Cytoplasm</location>
    </subcellularLocation>
</comment>
<dbReference type="Pfam" id="PF00923">
    <property type="entry name" value="TAL_FSA"/>
    <property type="match status" value="1"/>
</dbReference>
<dbReference type="CDD" id="cd00955">
    <property type="entry name" value="Transaldolase_like"/>
    <property type="match status" value="1"/>
</dbReference>
<dbReference type="Proteomes" id="UP000295765">
    <property type="component" value="Unassembled WGS sequence"/>
</dbReference>
<dbReference type="PIRSF" id="PIRSF036915">
    <property type="entry name" value="Trnald_Bac_Plnt"/>
    <property type="match status" value="1"/>
</dbReference>
<dbReference type="EC" id="2.2.1.2" evidence="5 11"/>
<dbReference type="InterPro" id="IPR013785">
    <property type="entry name" value="Aldolase_TIM"/>
</dbReference>
<dbReference type="EMBL" id="SLWY01000004">
    <property type="protein sequence ID" value="TCO82797.1"/>
    <property type="molecule type" value="Genomic_DNA"/>
</dbReference>
<evidence type="ECO:0000256" key="2">
    <source>
        <dbReference type="ARBA" id="ARBA00004496"/>
    </source>
</evidence>
<evidence type="ECO:0000313" key="13">
    <source>
        <dbReference type="Proteomes" id="UP000295765"/>
    </source>
</evidence>
<dbReference type="InterPro" id="IPR004732">
    <property type="entry name" value="Transaldolase_2"/>
</dbReference>
<protein>
    <recommendedName>
        <fullName evidence="5 11">Transaldolase</fullName>
        <ecNumber evidence="5 11">2.2.1.2</ecNumber>
    </recommendedName>
</protein>
<evidence type="ECO:0000256" key="11">
    <source>
        <dbReference type="HAMAP-Rule" id="MF_00493"/>
    </source>
</evidence>
<evidence type="ECO:0000256" key="10">
    <source>
        <dbReference type="ARBA" id="ARBA00048810"/>
    </source>
</evidence>
<evidence type="ECO:0000256" key="1">
    <source>
        <dbReference type="ARBA" id="ARBA00003518"/>
    </source>
</evidence>
<dbReference type="GO" id="GO:0004801">
    <property type="term" value="F:transaldolase activity"/>
    <property type="evidence" value="ECO:0007669"/>
    <property type="project" value="UniProtKB-UniRule"/>
</dbReference>
<proteinExistence type="inferred from homology"/>
<evidence type="ECO:0000256" key="5">
    <source>
        <dbReference type="ARBA" id="ARBA00013151"/>
    </source>
</evidence>
<dbReference type="InterPro" id="IPR001585">
    <property type="entry name" value="TAL/FSA"/>
</dbReference>
<dbReference type="GO" id="GO:0006098">
    <property type="term" value="P:pentose-phosphate shunt"/>
    <property type="evidence" value="ECO:0007669"/>
    <property type="project" value="UniProtKB-UniRule"/>
</dbReference>
<dbReference type="RefSeq" id="WP_132539376.1">
    <property type="nucleotide sequence ID" value="NZ_SLWY01000004.1"/>
</dbReference>
<keyword evidence="7 11" id="KW-0808">Transferase</keyword>
<dbReference type="UniPathway" id="UPA00115">
    <property type="reaction ID" value="UER00414"/>
</dbReference>
<sequence>MSEHDNPLRALNASGQSVWYDNIQRSMLAAGELAALVERDDLRGVTSNPAIFEKAIGGSSDYDAAIAQALARRPQATPRELFTGLAIDDIRAAAEVLLPVYRRSGGVDGMVSLEVAPDLAHDTAATVREARELHARLDSPNVMIKVPATRAGVPAVEQLIAEGINVNVTLLFAVERYREVAEAWLRGLEQRLNRGQPVDRIASVASFFVSRVDAALDPQLAAAAPGLCGHIAIANARLAYRHFAELRAGARYAVLAAAGAQPQRLLWASTGTKNPAYSDVLYCEALIGPDTVNTMPPATYAAFRDHGVVARTLDTDLDAAAAALARLPALGIDLAAVTDRLEAEGVAAFATAFDSLLAAIAAKARAVTA</sequence>
<keyword evidence="9 11" id="KW-0704">Schiff base</keyword>
<keyword evidence="13" id="KW-1185">Reference proteome</keyword>
<dbReference type="Gene3D" id="3.20.20.70">
    <property type="entry name" value="Aldolase class I"/>
    <property type="match status" value="1"/>
</dbReference>
<evidence type="ECO:0000256" key="9">
    <source>
        <dbReference type="ARBA" id="ARBA00023270"/>
    </source>
</evidence>
<dbReference type="NCBIfam" id="TIGR00876">
    <property type="entry name" value="tal_mycobact"/>
    <property type="match status" value="1"/>
</dbReference>
<dbReference type="PANTHER" id="PTHR10683:SF31">
    <property type="entry name" value="TRANSALDOLASE"/>
    <property type="match status" value="1"/>
</dbReference>
<evidence type="ECO:0000256" key="4">
    <source>
        <dbReference type="ARBA" id="ARBA00008426"/>
    </source>
</evidence>
<gene>
    <name evidence="11" type="primary">tal</name>
    <name evidence="12" type="ORF">EV699_104189</name>
</gene>
<comment type="caution">
    <text evidence="12">The sequence shown here is derived from an EMBL/GenBank/DDBJ whole genome shotgun (WGS) entry which is preliminary data.</text>
</comment>
<dbReference type="NCBIfam" id="NF002881">
    <property type="entry name" value="PRK03343.1"/>
    <property type="match status" value="1"/>
</dbReference>